<organism evidence="1 2">
    <name type="scientific">Pseudonaja textilis</name>
    <name type="common">Eastern brown snake</name>
    <dbReference type="NCBI Taxonomy" id="8673"/>
    <lineage>
        <taxon>Eukaryota</taxon>
        <taxon>Metazoa</taxon>
        <taxon>Chordata</taxon>
        <taxon>Craniata</taxon>
        <taxon>Vertebrata</taxon>
        <taxon>Euteleostomi</taxon>
        <taxon>Lepidosauria</taxon>
        <taxon>Squamata</taxon>
        <taxon>Bifurcata</taxon>
        <taxon>Unidentata</taxon>
        <taxon>Episquamata</taxon>
        <taxon>Toxicofera</taxon>
        <taxon>Serpentes</taxon>
        <taxon>Colubroidea</taxon>
        <taxon>Elapidae</taxon>
        <taxon>Hydrophiinae</taxon>
        <taxon>Pseudonaja</taxon>
    </lineage>
</organism>
<dbReference type="AlphaFoldDB" id="A0A670Z4N0"/>
<dbReference type="Ensembl" id="ENSPTXT00000016482.1">
    <property type="protein sequence ID" value="ENSPTXP00000015996.1"/>
    <property type="gene ID" value="ENSPTXG00000011046.1"/>
</dbReference>
<keyword evidence="2" id="KW-1185">Reference proteome</keyword>
<name>A0A670Z4N0_PSETE</name>
<accession>A0A670Z4N0</accession>
<protein>
    <submittedName>
        <fullName evidence="1">Uncharacterized protein</fullName>
    </submittedName>
</protein>
<sequence>MMVTGLLTPPWTPPGFLAPRAAVTAEVCMKDGCTKPRPQPEGFGRANQVPTAGCKNQTRKEMEEAAALISGCHVRGWAHLGVFQVIDADFPVSTCCTQPLAIRTHCQLMHCFQPLCRKTQARSSFSDVLQQVSAAEAS</sequence>
<evidence type="ECO:0000313" key="2">
    <source>
        <dbReference type="Proteomes" id="UP000472273"/>
    </source>
</evidence>
<reference evidence="1" key="2">
    <citation type="submission" date="2025-09" db="UniProtKB">
        <authorList>
            <consortium name="Ensembl"/>
        </authorList>
    </citation>
    <scope>IDENTIFICATION</scope>
</reference>
<reference evidence="1" key="1">
    <citation type="submission" date="2025-08" db="UniProtKB">
        <authorList>
            <consortium name="Ensembl"/>
        </authorList>
    </citation>
    <scope>IDENTIFICATION</scope>
</reference>
<dbReference type="Proteomes" id="UP000472273">
    <property type="component" value="Unplaced"/>
</dbReference>
<evidence type="ECO:0000313" key="1">
    <source>
        <dbReference type="Ensembl" id="ENSPTXP00000015996.1"/>
    </source>
</evidence>
<proteinExistence type="predicted"/>